<evidence type="ECO:0000256" key="2">
    <source>
        <dbReference type="ARBA" id="ARBA00023163"/>
    </source>
</evidence>
<feature type="compositionally biased region" description="Gly residues" evidence="4">
    <location>
        <begin position="74"/>
        <end position="85"/>
    </location>
</feature>
<dbReference type="EMBL" id="BSYO01000002">
    <property type="protein sequence ID" value="GMH00609.1"/>
    <property type="molecule type" value="Genomic_DNA"/>
</dbReference>
<comment type="caution">
    <text evidence="3">Lacks conserved residue(s) required for the propagation of feature annotation.</text>
</comment>
<keyword evidence="2" id="KW-0804">Transcription</keyword>
<name>A0AAD3P9N5_NEPGR</name>
<reference evidence="5" key="1">
    <citation type="submission" date="2023-05" db="EMBL/GenBank/DDBJ databases">
        <title>Nepenthes gracilis genome sequencing.</title>
        <authorList>
            <person name="Fukushima K."/>
        </authorList>
    </citation>
    <scope>NUCLEOTIDE SEQUENCE</scope>
    <source>
        <strain evidence="5">SING2019-196</strain>
    </source>
</reference>
<feature type="region of interest" description="Leucine repeat II (LRII)" evidence="3">
    <location>
        <begin position="566"/>
        <end position="598"/>
    </location>
</feature>
<comment type="caution">
    <text evidence="5">The sequence shown here is derived from an EMBL/GenBank/DDBJ whole genome shotgun (WGS) entry which is preliminary data.</text>
</comment>
<gene>
    <name evidence="5" type="ORF">Nepgr_002448</name>
</gene>
<evidence type="ECO:0000256" key="4">
    <source>
        <dbReference type="SAM" id="MobiDB-lite"/>
    </source>
</evidence>
<feature type="region of interest" description="Disordered" evidence="4">
    <location>
        <begin position="53"/>
        <end position="137"/>
    </location>
</feature>
<evidence type="ECO:0000256" key="1">
    <source>
        <dbReference type="ARBA" id="ARBA00023015"/>
    </source>
</evidence>
<evidence type="ECO:0000313" key="6">
    <source>
        <dbReference type="Proteomes" id="UP001279734"/>
    </source>
</evidence>
<comment type="similarity">
    <text evidence="3">Belongs to the GRAS family.</text>
</comment>
<keyword evidence="6" id="KW-1185">Reference proteome</keyword>
<evidence type="ECO:0000256" key="3">
    <source>
        <dbReference type="PROSITE-ProRule" id="PRU01191"/>
    </source>
</evidence>
<dbReference type="Pfam" id="PF03514">
    <property type="entry name" value="GRAS"/>
    <property type="match status" value="1"/>
</dbReference>
<feature type="compositionally biased region" description="Polar residues" evidence="4">
    <location>
        <begin position="114"/>
        <end position="123"/>
    </location>
</feature>
<evidence type="ECO:0000313" key="5">
    <source>
        <dbReference type="EMBL" id="GMH00609.1"/>
    </source>
</evidence>
<feature type="compositionally biased region" description="Low complexity" evidence="4">
    <location>
        <begin position="60"/>
        <end position="73"/>
    </location>
</feature>
<dbReference type="PROSITE" id="PS50985">
    <property type="entry name" value="GRAS"/>
    <property type="match status" value="1"/>
</dbReference>
<feature type="region of interest" description="VHIID" evidence="3">
    <location>
        <begin position="487"/>
        <end position="552"/>
    </location>
</feature>
<evidence type="ECO:0008006" key="7">
    <source>
        <dbReference type="Google" id="ProtNLM"/>
    </source>
</evidence>
<sequence>MRDMPLPFGLEGQGVFDLASSISTTNGILNTCNNSSNYWSEQGCFFVGDEPTSVLDTRRSPSPSTSASTLPSSLGGGGGAGGGGITDDSGVAAVSGNPSEKWHRSQQHHHNQKETTTITTSSGGKDIEASRGSSGGVMAKKDEWDLEFHQLPTAPEIGASGGAEKCGLGGDMDGWESVLSESASSPSQEQSILRLMIGDMEDPSVGLKELLQDFEFNGSLGVLDQRFGLDPVGVAAASAGGNCNSLFSSSTASSHLISSAPNLPTNSIFDAPHVGNLLPISLFHETSSQMQHPPQNPNNLQLFDYTDEKPHVFNQQLLMNHPRAENMQNPSFFLPLPCNQQEQHLASPSCPKRHHPGTVEPYRQPLGWSPPQIHALPYPQQRPTMANKPKMAGEDVMQQQAVINQLYKAAELVEAGNSVLAHGILARLNQQLAPIGKPFLRAAFYVKEALHLLLMNNPLNATSSARTLVGSPPSSSPFNLFLKIGAYKSFSEILPLVQFANFTCNQALLEALEGFDRIHIVDFDIGYGGQWSSFMQELALRKGGAPSLKITAMASPATREQLEVLLTRENLSHFAREINVALEFEIVSLDYLKSASWSLPLHLTEGEAIAVNLPVGSLCSYPISPSLILRFVKHLSPKIVVSVDRGCDMTYLPFPQHILQAFQSYLTLLELLDAANSNLDVLQKIERFLVQPDIEKIISGRHGSTEKMQPWRTMFQSSGFVPVSFSNFAECQAEWLLKRTPARGFHFEKRQSSLVLYWQRKELVSASAWRC</sequence>
<dbReference type="AlphaFoldDB" id="A0AAD3P9N5"/>
<feature type="region of interest" description="SAW" evidence="3">
    <location>
        <begin position="699"/>
        <end position="770"/>
    </location>
</feature>
<keyword evidence="1" id="KW-0805">Transcription regulation</keyword>
<dbReference type="InterPro" id="IPR005202">
    <property type="entry name" value="TF_GRAS"/>
</dbReference>
<proteinExistence type="inferred from homology"/>
<accession>A0AAD3P9N5</accession>
<organism evidence="5 6">
    <name type="scientific">Nepenthes gracilis</name>
    <name type="common">Slender pitcher plant</name>
    <dbReference type="NCBI Taxonomy" id="150966"/>
    <lineage>
        <taxon>Eukaryota</taxon>
        <taxon>Viridiplantae</taxon>
        <taxon>Streptophyta</taxon>
        <taxon>Embryophyta</taxon>
        <taxon>Tracheophyta</taxon>
        <taxon>Spermatophyta</taxon>
        <taxon>Magnoliopsida</taxon>
        <taxon>eudicotyledons</taxon>
        <taxon>Gunneridae</taxon>
        <taxon>Pentapetalae</taxon>
        <taxon>Caryophyllales</taxon>
        <taxon>Nepenthaceae</taxon>
        <taxon>Nepenthes</taxon>
    </lineage>
</organism>
<dbReference type="PANTHER" id="PTHR31636">
    <property type="entry name" value="OSJNBA0084A10.13 PROTEIN-RELATED"/>
    <property type="match status" value="1"/>
</dbReference>
<protein>
    <recommendedName>
        <fullName evidence="7">Scarecrow-like protein 6</fullName>
    </recommendedName>
</protein>
<feature type="short sequence motif" description="VHIID" evidence="3">
    <location>
        <begin position="518"/>
        <end position="522"/>
    </location>
</feature>
<dbReference type="Proteomes" id="UP001279734">
    <property type="component" value="Unassembled WGS sequence"/>
</dbReference>